<protein>
    <submittedName>
        <fullName evidence="1">Uncharacterized protein</fullName>
    </submittedName>
</protein>
<evidence type="ECO:0000313" key="2">
    <source>
        <dbReference type="Proteomes" id="UP000574769"/>
    </source>
</evidence>
<organism evidence="1 2">
    <name type="scientific">Sphingomonas abaci</name>
    <dbReference type="NCBI Taxonomy" id="237611"/>
    <lineage>
        <taxon>Bacteria</taxon>
        <taxon>Pseudomonadati</taxon>
        <taxon>Pseudomonadota</taxon>
        <taxon>Alphaproteobacteria</taxon>
        <taxon>Sphingomonadales</taxon>
        <taxon>Sphingomonadaceae</taxon>
        <taxon>Sphingomonas</taxon>
    </lineage>
</organism>
<sequence>MPKLRITTADEREMIVEDSATLEAEIGRFERAFDALIPDLDGEDDEAGMQALGRYRILAYHCNAILGQIDWWNDQVAKERRAARRDLAAVLKARRGKK</sequence>
<proteinExistence type="predicted"/>
<evidence type="ECO:0000313" key="1">
    <source>
        <dbReference type="EMBL" id="MBB4617331.1"/>
    </source>
</evidence>
<dbReference type="EMBL" id="JACHNY010000002">
    <property type="protein sequence ID" value="MBB4617331.1"/>
    <property type="molecule type" value="Genomic_DNA"/>
</dbReference>
<gene>
    <name evidence="1" type="ORF">GGQ96_001451</name>
</gene>
<keyword evidence="2" id="KW-1185">Reference proteome</keyword>
<name>A0A7W7AHW4_9SPHN</name>
<reference evidence="1 2" key="1">
    <citation type="submission" date="2020-08" db="EMBL/GenBank/DDBJ databases">
        <title>Genomic Encyclopedia of Type Strains, Phase IV (KMG-IV): sequencing the most valuable type-strain genomes for metagenomic binning, comparative biology and taxonomic classification.</title>
        <authorList>
            <person name="Goeker M."/>
        </authorList>
    </citation>
    <scope>NUCLEOTIDE SEQUENCE [LARGE SCALE GENOMIC DNA]</scope>
    <source>
        <strain evidence="1 2">DSM 15867</strain>
    </source>
</reference>
<dbReference type="AlphaFoldDB" id="A0A7W7AHW4"/>
<dbReference type="Proteomes" id="UP000574769">
    <property type="component" value="Unassembled WGS sequence"/>
</dbReference>
<comment type="caution">
    <text evidence="1">The sequence shown here is derived from an EMBL/GenBank/DDBJ whole genome shotgun (WGS) entry which is preliminary data.</text>
</comment>
<accession>A0A7W7AHW4</accession>
<dbReference type="RefSeq" id="WP_184113006.1">
    <property type="nucleotide sequence ID" value="NZ_JACHNY010000002.1"/>
</dbReference>